<organism evidence="2 3">
    <name type="scientific">Thelonectria olida</name>
    <dbReference type="NCBI Taxonomy" id="1576542"/>
    <lineage>
        <taxon>Eukaryota</taxon>
        <taxon>Fungi</taxon>
        <taxon>Dikarya</taxon>
        <taxon>Ascomycota</taxon>
        <taxon>Pezizomycotina</taxon>
        <taxon>Sordariomycetes</taxon>
        <taxon>Hypocreomycetidae</taxon>
        <taxon>Hypocreales</taxon>
        <taxon>Nectriaceae</taxon>
        <taxon>Thelonectria</taxon>
    </lineage>
</organism>
<evidence type="ECO:0000259" key="1">
    <source>
        <dbReference type="Pfam" id="PF06985"/>
    </source>
</evidence>
<sequence>MSQPLTESSIERLLGHRKDEIRSLYDQNPSYRKTFTFVDPHRCSYCARIVLDGCAYKSGVELFGLNTSLVEAIEASKNGCHFFRLLVDICAASFGPQSGLDFSYLDAQLQFEIPSLPPTPSVSWLISVLLAHPGSNRRYMNEYYYTGGLFLCAKKDNPAATCVWTRPHESDPQSQIVAEFATARLRECMTTHDTCRLDSSQPCSEPEILEREDLPTRLLEISEPTTRQIRLIELASLPSEDLDRIARDGFVTLSYCWGGDQPVKLVKDTAQTLKNGVATNSLPQTLQDAINYTSILGMKYIWIDALCITQDDDYEKGLEIARLPSYYNRNTATICAASAQGCTTGFLGECRPEFRAGPFEIAMQTPEGMGSVLIYDTLPPDQPTTSRAWTLQESLLSRRLLIFSSDRLVWCCRDANSGCGGPDATMTPRNMGMPQSLVSEIYPLSVPESHPARKQWDKVVQNYTRRKLTNATDKLLAVAAAASTLHTMSRIREAQNSIYLAGLLIITDNVEFTSEALSWLTVHPTARRIPVYTAPSWSWACMDGEIASEPGYSRLDSESSFPGFEKAIHRFNIIEYGVTPVVAVAPYGAVSSGFLKIRGPVWLLESIRNVPVVVIETMMDSSRHRLSPGECSLTVFPDTKADKELIGDWVRTKKSELFLLELKFVHAKYGVKSLGLILSLCKDRQNIFTRVGAFRYETNEKPDDDVVKNMLQSLHSEREPRAGRYQATLLVKKLCLPRLNGVALGLDGESSLLHTALGLLQLGFHLGWVMASSNLEPLAAKAFSKQPLMESVAPPMGGYLWVASAR</sequence>
<dbReference type="OrthoDB" id="5125733at2759"/>
<evidence type="ECO:0000313" key="3">
    <source>
        <dbReference type="Proteomes" id="UP000777438"/>
    </source>
</evidence>
<proteinExistence type="predicted"/>
<dbReference type="PANTHER" id="PTHR33112:SF16">
    <property type="entry name" value="HETEROKARYON INCOMPATIBILITY DOMAIN-CONTAINING PROTEIN"/>
    <property type="match status" value="1"/>
</dbReference>
<keyword evidence="3" id="KW-1185">Reference proteome</keyword>
<dbReference type="AlphaFoldDB" id="A0A9P8VRA4"/>
<dbReference type="Pfam" id="PF06985">
    <property type="entry name" value="HET"/>
    <property type="match status" value="1"/>
</dbReference>
<dbReference type="Proteomes" id="UP000777438">
    <property type="component" value="Unassembled WGS sequence"/>
</dbReference>
<protein>
    <submittedName>
        <fullName evidence="2">Heterokaryon incompatibility protein-domain-containing protein</fullName>
    </submittedName>
</protein>
<name>A0A9P8VRA4_9HYPO</name>
<accession>A0A9P8VRA4</accession>
<comment type="caution">
    <text evidence="2">The sequence shown here is derived from an EMBL/GenBank/DDBJ whole genome shotgun (WGS) entry which is preliminary data.</text>
</comment>
<feature type="domain" description="Heterokaryon incompatibility" evidence="1">
    <location>
        <begin position="250"/>
        <end position="393"/>
    </location>
</feature>
<dbReference type="EMBL" id="JAGPYM010000057">
    <property type="protein sequence ID" value="KAH6871235.1"/>
    <property type="molecule type" value="Genomic_DNA"/>
</dbReference>
<gene>
    <name evidence="2" type="ORF">B0T10DRAFT_553436</name>
</gene>
<evidence type="ECO:0000313" key="2">
    <source>
        <dbReference type="EMBL" id="KAH6871235.1"/>
    </source>
</evidence>
<reference evidence="2 3" key="1">
    <citation type="journal article" date="2021" name="Nat. Commun.">
        <title>Genetic determinants of endophytism in the Arabidopsis root mycobiome.</title>
        <authorList>
            <person name="Mesny F."/>
            <person name="Miyauchi S."/>
            <person name="Thiergart T."/>
            <person name="Pickel B."/>
            <person name="Atanasova L."/>
            <person name="Karlsson M."/>
            <person name="Huettel B."/>
            <person name="Barry K.W."/>
            <person name="Haridas S."/>
            <person name="Chen C."/>
            <person name="Bauer D."/>
            <person name="Andreopoulos W."/>
            <person name="Pangilinan J."/>
            <person name="LaButti K."/>
            <person name="Riley R."/>
            <person name="Lipzen A."/>
            <person name="Clum A."/>
            <person name="Drula E."/>
            <person name="Henrissat B."/>
            <person name="Kohler A."/>
            <person name="Grigoriev I.V."/>
            <person name="Martin F.M."/>
            <person name="Hacquard S."/>
        </authorList>
    </citation>
    <scope>NUCLEOTIDE SEQUENCE [LARGE SCALE GENOMIC DNA]</scope>
    <source>
        <strain evidence="2 3">MPI-CAGE-CH-0241</strain>
    </source>
</reference>
<dbReference type="PANTHER" id="PTHR33112">
    <property type="entry name" value="DOMAIN PROTEIN, PUTATIVE-RELATED"/>
    <property type="match status" value="1"/>
</dbReference>
<dbReference type="InterPro" id="IPR010730">
    <property type="entry name" value="HET"/>
</dbReference>